<sequence>MVVQNHDVRRFWLSFAAMVIYTYFKCTFWQPRSNYTDSLSTTRCCIERCNGVLKARFRCLRKSYITSPQLQLS</sequence>
<gene>
    <name evidence="2" type="ORF">PR048_011934</name>
</gene>
<evidence type="ECO:0000256" key="1">
    <source>
        <dbReference type="SAM" id="Phobius"/>
    </source>
</evidence>
<evidence type="ECO:0000313" key="2">
    <source>
        <dbReference type="EMBL" id="KAJ8885734.1"/>
    </source>
</evidence>
<proteinExistence type="predicted"/>
<keyword evidence="1" id="KW-0812">Transmembrane</keyword>
<keyword evidence="3" id="KW-1185">Reference proteome</keyword>
<keyword evidence="1" id="KW-0472">Membrane</keyword>
<keyword evidence="1" id="KW-1133">Transmembrane helix</keyword>
<organism evidence="2 3">
    <name type="scientific">Dryococelus australis</name>
    <dbReference type="NCBI Taxonomy" id="614101"/>
    <lineage>
        <taxon>Eukaryota</taxon>
        <taxon>Metazoa</taxon>
        <taxon>Ecdysozoa</taxon>
        <taxon>Arthropoda</taxon>
        <taxon>Hexapoda</taxon>
        <taxon>Insecta</taxon>
        <taxon>Pterygota</taxon>
        <taxon>Neoptera</taxon>
        <taxon>Polyneoptera</taxon>
        <taxon>Phasmatodea</taxon>
        <taxon>Verophasmatodea</taxon>
        <taxon>Anareolatae</taxon>
        <taxon>Phasmatidae</taxon>
        <taxon>Eurycanthinae</taxon>
        <taxon>Dryococelus</taxon>
    </lineage>
</organism>
<feature type="non-terminal residue" evidence="2">
    <location>
        <position position="73"/>
    </location>
</feature>
<comment type="caution">
    <text evidence="2">The sequence shown here is derived from an EMBL/GenBank/DDBJ whole genome shotgun (WGS) entry which is preliminary data.</text>
</comment>
<reference evidence="2 3" key="1">
    <citation type="submission" date="2023-02" db="EMBL/GenBank/DDBJ databases">
        <title>LHISI_Scaffold_Assembly.</title>
        <authorList>
            <person name="Stuart O.P."/>
            <person name="Cleave R."/>
            <person name="Magrath M.J.L."/>
            <person name="Mikheyev A.S."/>
        </authorList>
    </citation>
    <scope>NUCLEOTIDE SEQUENCE [LARGE SCALE GENOMIC DNA]</scope>
    <source>
        <strain evidence="2">Daus_M_001</strain>
        <tissue evidence="2">Leg muscle</tissue>
    </source>
</reference>
<feature type="transmembrane region" description="Helical" evidence="1">
    <location>
        <begin position="12"/>
        <end position="30"/>
    </location>
</feature>
<evidence type="ECO:0000313" key="3">
    <source>
        <dbReference type="Proteomes" id="UP001159363"/>
    </source>
</evidence>
<dbReference type="EMBL" id="JARBHB010000004">
    <property type="protein sequence ID" value="KAJ8885734.1"/>
    <property type="molecule type" value="Genomic_DNA"/>
</dbReference>
<protein>
    <submittedName>
        <fullName evidence="2">Uncharacterized protein</fullName>
    </submittedName>
</protein>
<name>A0ABQ9HMW4_9NEOP</name>
<accession>A0ABQ9HMW4</accession>
<dbReference type="Proteomes" id="UP001159363">
    <property type="component" value="Chromosome X"/>
</dbReference>